<protein>
    <submittedName>
        <fullName evidence="2">Uncharacterized protein</fullName>
    </submittedName>
</protein>
<sequence length="76" mass="8471">MSHKINVDVRRASQTHHAPQIGRAQIGPVIKTSEQKMTPISAEASAYISHSLSFFHKNKILQIKTIKKEKNANHAA</sequence>
<evidence type="ECO:0000256" key="1">
    <source>
        <dbReference type="SAM" id="MobiDB-lite"/>
    </source>
</evidence>
<organism evidence="2">
    <name type="scientific">marine metagenome</name>
    <dbReference type="NCBI Taxonomy" id="408172"/>
    <lineage>
        <taxon>unclassified sequences</taxon>
        <taxon>metagenomes</taxon>
        <taxon>ecological metagenomes</taxon>
    </lineage>
</organism>
<dbReference type="EMBL" id="UINC01064772">
    <property type="protein sequence ID" value="SVB93757.1"/>
    <property type="molecule type" value="Genomic_DNA"/>
</dbReference>
<dbReference type="AlphaFoldDB" id="A0A382I3H4"/>
<accession>A0A382I3H4</accession>
<feature type="non-terminal residue" evidence="2">
    <location>
        <position position="76"/>
    </location>
</feature>
<evidence type="ECO:0000313" key="2">
    <source>
        <dbReference type="EMBL" id="SVB93757.1"/>
    </source>
</evidence>
<reference evidence="2" key="1">
    <citation type="submission" date="2018-05" db="EMBL/GenBank/DDBJ databases">
        <authorList>
            <person name="Lanie J.A."/>
            <person name="Ng W.-L."/>
            <person name="Kazmierczak K.M."/>
            <person name="Andrzejewski T.M."/>
            <person name="Davidsen T.M."/>
            <person name="Wayne K.J."/>
            <person name="Tettelin H."/>
            <person name="Glass J.I."/>
            <person name="Rusch D."/>
            <person name="Podicherti R."/>
            <person name="Tsui H.-C.T."/>
            <person name="Winkler M.E."/>
        </authorList>
    </citation>
    <scope>NUCLEOTIDE SEQUENCE</scope>
</reference>
<feature type="compositionally biased region" description="Basic and acidic residues" evidence="1">
    <location>
        <begin position="1"/>
        <end position="11"/>
    </location>
</feature>
<feature type="region of interest" description="Disordered" evidence="1">
    <location>
        <begin position="1"/>
        <end position="24"/>
    </location>
</feature>
<name>A0A382I3H4_9ZZZZ</name>
<proteinExistence type="predicted"/>
<gene>
    <name evidence="2" type="ORF">METZ01_LOCUS246611</name>
</gene>